<name>S4P6F1_9NEOP</name>
<protein>
    <submittedName>
        <fullName evidence="3">Bent</fullName>
    </submittedName>
</protein>
<dbReference type="SUPFAM" id="SSF48726">
    <property type="entry name" value="Immunoglobulin"/>
    <property type="match status" value="1"/>
</dbReference>
<dbReference type="Gene3D" id="2.60.40.10">
    <property type="entry name" value="Immunoglobulins"/>
    <property type="match status" value="1"/>
</dbReference>
<dbReference type="InterPro" id="IPR013098">
    <property type="entry name" value="Ig_I-set"/>
</dbReference>
<feature type="region of interest" description="Disordered" evidence="1">
    <location>
        <begin position="1"/>
        <end position="65"/>
    </location>
</feature>
<dbReference type="AlphaFoldDB" id="S4P6F1"/>
<dbReference type="InterPro" id="IPR013783">
    <property type="entry name" value="Ig-like_fold"/>
</dbReference>
<dbReference type="PROSITE" id="PS50835">
    <property type="entry name" value="IG_LIKE"/>
    <property type="match status" value="1"/>
</dbReference>
<evidence type="ECO:0000256" key="1">
    <source>
        <dbReference type="SAM" id="MobiDB-lite"/>
    </source>
</evidence>
<feature type="non-terminal residue" evidence="3">
    <location>
        <position position="115"/>
    </location>
</feature>
<evidence type="ECO:0000313" key="3">
    <source>
        <dbReference type="EMBL" id="JAA82185.1"/>
    </source>
</evidence>
<sequence length="115" mass="12292">EKPLKPAPAPIITKTKVTIDPPSKSGPRPKYSPQSSIEAGRSQKKYGARLDSDTSSRSRSATKELILPASDSSMCKPSFARALPDALTAKDGAPLLLSCAVRGDPDPRVEWFKDG</sequence>
<dbReference type="InterPro" id="IPR036179">
    <property type="entry name" value="Ig-like_dom_sf"/>
</dbReference>
<accession>S4P6F1</accession>
<dbReference type="EMBL" id="GAIX01010375">
    <property type="protein sequence ID" value="JAA82185.1"/>
    <property type="molecule type" value="Transcribed_RNA"/>
</dbReference>
<feature type="non-terminal residue" evidence="3">
    <location>
        <position position="1"/>
    </location>
</feature>
<feature type="domain" description="Ig-like" evidence="2">
    <location>
        <begin position="77"/>
        <end position="115"/>
    </location>
</feature>
<reference evidence="3" key="1">
    <citation type="journal article" date="2013" name="BMC Genomics">
        <title>Unscrambling butterfly oogenesis.</title>
        <authorList>
            <person name="Carter J.M."/>
            <person name="Baker S.C."/>
            <person name="Pink R."/>
            <person name="Carter D.R."/>
            <person name="Collins A."/>
            <person name="Tomlin J."/>
            <person name="Gibbs M."/>
            <person name="Breuker C.J."/>
        </authorList>
    </citation>
    <scope>NUCLEOTIDE SEQUENCE</scope>
    <source>
        <tissue evidence="3">Ovary</tissue>
    </source>
</reference>
<organism evidence="3">
    <name type="scientific">Pararge aegeria</name>
    <name type="common">speckled wood butterfly</name>
    <dbReference type="NCBI Taxonomy" id="116150"/>
    <lineage>
        <taxon>Eukaryota</taxon>
        <taxon>Metazoa</taxon>
        <taxon>Ecdysozoa</taxon>
        <taxon>Arthropoda</taxon>
        <taxon>Hexapoda</taxon>
        <taxon>Insecta</taxon>
        <taxon>Pterygota</taxon>
        <taxon>Neoptera</taxon>
        <taxon>Endopterygota</taxon>
        <taxon>Lepidoptera</taxon>
        <taxon>Glossata</taxon>
        <taxon>Ditrysia</taxon>
        <taxon>Papilionoidea</taxon>
        <taxon>Nymphalidae</taxon>
        <taxon>Satyrinae</taxon>
        <taxon>Satyrini</taxon>
        <taxon>Parargina</taxon>
        <taxon>Pararge</taxon>
    </lineage>
</organism>
<dbReference type="Pfam" id="PF07679">
    <property type="entry name" value="I-set"/>
    <property type="match status" value="1"/>
</dbReference>
<dbReference type="InterPro" id="IPR007110">
    <property type="entry name" value="Ig-like_dom"/>
</dbReference>
<reference evidence="3" key="2">
    <citation type="submission" date="2013-05" db="EMBL/GenBank/DDBJ databases">
        <authorList>
            <person name="Carter J.-M."/>
            <person name="Baker S.C."/>
            <person name="Pink R."/>
            <person name="Carter D.R.F."/>
            <person name="Collins A."/>
            <person name="Tomlin J."/>
            <person name="Gibbs M."/>
            <person name="Breuker C.J."/>
        </authorList>
    </citation>
    <scope>NUCLEOTIDE SEQUENCE</scope>
    <source>
        <tissue evidence="3">Ovary</tissue>
    </source>
</reference>
<evidence type="ECO:0000259" key="2">
    <source>
        <dbReference type="PROSITE" id="PS50835"/>
    </source>
</evidence>
<proteinExistence type="predicted"/>